<gene>
    <name evidence="1" type="ORF">S03H2_45298</name>
</gene>
<dbReference type="AlphaFoldDB" id="X1HIE3"/>
<reference evidence="1" key="1">
    <citation type="journal article" date="2014" name="Front. Microbiol.">
        <title>High frequency of phylogenetically diverse reductive dehalogenase-homologous genes in deep subseafloor sedimentary metagenomes.</title>
        <authorList>
            <person name="Kawai M."/>
            <person name="Futagami T."/>
            <person name="Toyoda A."/>
            <person name="Takaki Y."/>
            <person name="Nishi S."/>
            <person name="Hori S."/>
            <person name="Arai W."/>
            <person name="Tsubouchi T."/>
            <person name="Morono Y."/>
            <person name="Uchiyama I."/>
            <person name="Ito T."/>
            <person name="Fujiyama A."/>
            <person name="Inagaki F."/>
            <person name="Takami H."/>
        </authorList>
    </citation>
    <scope>NUCLEOTIDE SEQUENCE</scope>
    <source>
        <strain evidence="1">Expedition CK06-06</strain>
    </source>
</reference>
<dbReference type="InterPro" id="IPR015422">
    <property type="entry name" value="PyrdxlP-dep_Trfase_small"/>
</dbReference>
<dbReference type="Gene3D" id="3.90.1150.10">
    <property type="entry name" value="Aspartate Aminotransferase, domain 1"/>
    <property type="match status" value="1"/>
</dbReference>
<accession>X1HIE3</accession>
<sequence length="65" mass="7406">MRKNSGIALWNRAKEIIPGGTQLLSKRSEMFLPDQWPSYFKRAKGIEIEDLDGDKFIDMSMMGVG</sequence>
<dbReference type="SUPFAM" id="SSF53383">
    <property type="entry name" value="PLP-dependent transferases"/>
    <property type="match status" value="1"/>
</dbReference>
<feature type="non-terminal residue" evidence="1">
    <location>
        <position position="65"/>
    </location>
</feature>
<dbReference type="EMBL" id="BARU01028378">
    <property type="protein sequence ID" value="GAH69911.1"/>
    <property type="molecule type" value="Genomic_DNA"/>
</dbReference>
<comment type="caution">
    <text evidence="1">The sequence shown here is derived from an EMBL/GenBank/DDBJ whole genome shotgun (WGS) entry which is preliminary data.</text>
</comment>
<name>X1HIE3_9ZZZZ</name>
<protein>
    <submittedName>
        <fullName evidence="1">Uncharacterized protein</fullName>
    </submittedName>
</protein>
<dbReference type="InterPro" id="IPR015424">
    <property type="entry name" value="PyrdxlP-dep_Trfase"/>
</dbReference>
<proteinExistence type="predicted"/>
<organism evidence="1">
    <name type="scientific">marine sediment metagenome</name>
    <dbReference type="NCBI Taxonomy" id="412755"/>
    <lineage>
        <taxon>unclassified sequences</taxon>
        <taxon>metagenomes</taxon>
        <taxon>ecological metagenomes</taxon>
    </lineage>
</organism>
<evidence type="ECO:0000313" key="1">
    <source>
        <dbReference type="EMBL" id="GAH69911.1"/>
    </source>
</evidence>